<name>A0ABY5MF34_9ACTN</name>
<dbReference type="InterPro" id="IPR036412">
    <property type="entry name" value="HAD-like_sf"/>
</dbReference>
<dbReference type="RefSeq" id="WP_232398266.1">
    <property type="nucleotide sequence ID" value="NZ_CP102173.1"/>
</dbReference>
<dbReference type="SUPFAM" id="SSF56784">
    <property type="entry name" value="HAD-like"/>
    <property type="match status" value="1"/>
</dbReference>
<organism evidence="2 3">
    <name type="scientific">Aeromicrobium wangtongii</name>
    <dbReference type="NCBI Taxonomy" id="2969247"/>
    <lineage>
        <taxon>Bacteria</taxon>
        <taxon>Bacillati</taxon>
        <taxon>Actinomycetota</taxon>
        <taxon>Actinomycetes</taxon>
        <taxon>Propionibacteriales</taxon>
        <taxon>Nocardioidaceae</taxon>
        <taxon>Aeromicrobium</taxon>
    </lineage>
</organism>
<gene>
    <name evidence="2" type="ORF">NQV15_03755</name>
</gene>
<dbReference type="Pfam" id="PF12710">
    <property type="entry name" value="HAD"/>
    <property type="match status" value="1"/>
</dbReference>
<feature type="coiled-coil region" evidence="1">
    <location>
        <begin position="65"/>
        <end position="92"/>
    </location>
</feature>
<proteinExistence type="predicted"/>
<sequence length="218" mass="23820">MSGKTVVFDLDGVLLHGDSTVELLRRRLRHSPWLLPPVAVTGALFALSDRRSRWRSRWSRAVVAAALLGRRIDSVEAELRALAEDLHAQEGLAPTRTVEALRSHVAQGDRVLVSSAGLEPFVHAWVALLTGPGAVTAAGSRLAQHRSGVVLADHHYGGRKVERAAELGFAPPYDVVYSDSDSDLPLLERATTPVLVEPSDRTLDALPRAVRERAQIWR</sequence>
<evidence type="ECO:0000313" key="3">
    <source>
        <dbReference type="Proteomes" id="UP001316184"/>
    </source>
</evidence>
<keyword evidence="1" id="KW-0175">Coiled coil</keyword>
<dbReference type="InterPro" id="IPR023214">
    <property type="entry name" value="HAD_sf"/>
</dbReference>
<evidence type="ECO:0000313" key="2">
    <source>
        <dbReference type="EMBL" id="UUP14441.1"/>
    </source>
</evidence>
<keyword evidence="3" id="KW-1185">Reference proteome</keyword>
<evidence type="ECO:0000256" key="1">
    <source>
        <dbReference type="SAM" id="Coils"/>
    </source>
</evidence>
<accession>A0ABY5MF34</accession>
<dbReference type="Proteomes" id="UP001316184">
    <property type="component" value="Chromosome"/>
</dbReference>
<dbReference type="Gene3D" id="1.20.1440.100">
    <property type="entry name" value="SG protein - dephosphorylation function"/>
    <property type="match status" value="1"/>
</dbReference>
<dbReference type="Gene3D" id="3.40.50.1000">
    <property type="entry name" value="HAD superfamily/HAD-like"/>
    <property type="match status" value="1"/>
</dbReference>
<protein>
    <submittedName>
        <fullName evidence="2">Haloacid dehalogenase-like hydrolase</fullName>
    </submittedName>
</protein>
<dbReference type="EMBL" id="CP102173">
    <property type="protein sequence ID" value="UUP14441.1"/>
    <property type="molecule type" value="Genomic_DNA"/>
</dbReference>
<reference evidence="2 3" key="1">
    <citation type="submission" date="2022-08" db="EMBL/GenBank/DDBJ databases">
        <title>novel species in genus Aeromicrobium.</title>
        <authorList>
            <person name="Ye L."/>
        </authorList>
    </citation>
    <scope>NUCLEOTIDE SEQUENCE [LARGE SCALE GENOMIC DNA]</scope>
    <source>
        <strain evidence="3">zg-Y1379</strain>
    </source>
</reference>